<reference evidence="7 8" key="1">
    <citation type="journal article" date="2014" name="Nat. Commun.">
        <title>Klebsormidium flaccidum genome reveals primary factors for plant terrestrial adaptation.</title>
        <authorList>
            <person name="Hori K."/>
            <person name="Maruyama F."/>
            <person name="Fujisawa T."/>
            <person name="Togashi T."/>
            <person name="Yamamoto N."/>
            <person name="Seo M."/>
            <person name="Sato S."/>
            <person name="Yamada T."/>
            <person name="Mori H."/>
            <person name="Tajima N."/>
            <person name="Moriyama T."/>
            <person name="Ikeuchi M."/>
            <person name="Watanabe M."/>
            <person name="Wada H."/>
            <person name="Kobayashi K."/>
            <person name="Saito M."/>
            <person name="Masuda T."/>
            <person name="Sasaki-Sekimoto Y."/>
            <person name="Mashiguchi K."/>
            <person name="Awai K."/>
            <person name="Shimojima M."/>
            <person name="Masuda S."/>
            <person name="Iwai M."/>
            <person name="Nobusawa T."/>
            <person name="Narise T."/>
            <person name="Kondo S."/>
            <person name="Saito H."/>
            <person name="Sato R."/>
            <person name="Murakawa M."/>
            <person name="Ihara Y."/>
            <person name="Oshima-Yamada Y."/>
            <person name="Ohtaka K."/>
            <person name="Satoh M."/>
            <person name="Sonobe K."/>
            <person name="Ishii M."/>
            <person name="Ohtani R."/>
            <person name="Kanamori-Sato M."/>
            <person name="Honoki R."/>
            <person name="Miyazaki D."/>
            <person name="Mochizuki H."/>
            <person name="Umetsu J."/>
            <person name="Higashi K."/>
            <person name="Shibata D."/>
            <person name="Kamiya Y."/>
            <person name="Sato N."/>
            <person name="Nakamura Y."/>
            <person name="Tabata S."/>
            <person name="Ida S."/>
            <person name="Kurokawa K."/>
            <person name="Ohta H."/>
        </authorList>
    </citation>
    <scope>NUCLEOTIDE SEQUENCE [LARGE SCALE GENOMIC DNA]</scope>
    <source>
        <strain evidence="7 8">NIES-2285</strain>
    </source>
</reference>
<proteinExistence type="predicted"/>
<dbReference type="PANTHER" id="PTHR41878:SF1">
    <property type="entry name" value="TNPR PROTEIN"/>
    <property type="match status" value="1"/>
</dbReference>
<keyword evidence="8" id="KW-1185">Reference proteome</keyword>
<organism evidence="7 8">
    <name type="scientific">Klebsormidium nitens</name>
    <name type="common">Green alga</name>
    <name type="synonym">Ulothrix nitens</name>
    <dbReference type="NCBI Taxonomy" id="105231"/>
    <lineage>
        <taxon>Eukaryota</taxon>
        <taxon>Viridiplantae</taxon>
        <taxon>Streptophyta</taxon>
        <taxon>Klebsormidiophyceae</taxon>
        <taxon>Klebsormidiales</taxon>
        <taxon>Klebsormidiaceae</taxon>
        <taxon>Klebsormidium</taxon>
    </lineage>
</organism>
<evidence type="ECO:0000256" key="3">
    <source>
        <dbReference type="ARBA" id="ARBA00022833"/>
    </source>
</evidence>
<dbReference type="SUPFAM" id="SSF144232">
    <property type="entry name" value="HIT/MYND zinc finger-like"/>
    <property type="match status" value="1"/>
</dbReference>
<dbReference type="InterPro" id="IPR012912">
    <property type="entry name" value="Plasmid_pRiA4b_Orf3-like"/>
</dbReference>
<feature type="domain" description="MYND-type" evidence="6">
    <location>
        <begin position="376"/>
        <end position="415"/>
    </location>
</feature>
<evidence type="ECO:0000259" key="6">
    <source>
        <dbReference type="PROSITE" id="PS50865"/>
    </source>
</evidence>
<dbReference type="Gene3D" id="3.10.290.30">
    <property type="entry name" value="MM3350-like"/>
    <property type="match status" value="1"/>
</dbReference>
<keyword evidence="2 4" id="KW-0863">Zinc-finger</keyword>
<dbReference type="GO" id="GO:0008270">
    <property type="term" value="F:zinc ion binding"/>
    <property type="evidence" value="ECO:0007669"/>
    <property type="project" value="UniProtKB-KW"/>
</dbReference>
<evidence type="ECO:0000313" key="8">
    <source>
        <dbReference type="Proteomes" id="UP000054558"/>
    </source>
</evidence>
<dbReference type="PANTHER" id="PTHR41878">
    <property type="entry name" value="LEXA REPRESSOR-RELATED"/>
    <property type="match status" value="1"/>
</dbReference>
<evidence type="ECO:0000256" key="4">
    <source>
        <dbReference type="PROSITE-ProRule" id="PRU00134"/>
    </source>
</evidence>
<evidence type="ECO:0000313" key="7">
    <source>
        <dbReference type="EMBL" id="GAQ81062.1"/>
    </source>
</evidence>
<dbReference type="InterPro" id="IPR002893">
    <property type="entry name" value="Znf_MYND"/>
</dbReference>
<dbReference type="PROSITE" id="PS50865">
    <property type="entry name" value="ZF_MYND_2"/>
    <property type="match status" value="1"/>
</dbReference>
<protein>
    <recommendedName>
        <fullName evidence="6">MYND-type domain-containing protein</fullName>
    </recommendedName>
</protein>
<evidence type="ECO:0000256" key="1">
    <source>
        <dbReference type="ARBA" id="ARBA00022723"/>
    </source>
</evidence>
<accession>A0A1Y1HTA5</accession>
<feature type="compositionally biased region" description="Basic residues" evidence="5">
    <location>
        <begin position="96"/>
        <end position="108"/>
    </location>
</feature>
<keyword evidence="1" id="KW-0479">Metal-binding</keyword>
<dbReference type="Pfam" id="PF07929">
    <property type="entry name" value="PRiA4_ORF3"/>
    <property type="match status" value="1"/>
</dbReference>
<evidence type="ECO:0000256" key="5">
    <source>
        <dbReference type="SAM" id="MobiDB-lite"/>
    </source>
</evidence>
<dbReference type="AlphaFoldDB" id="A0A1Y1HTA5"/>
<dbReference type="OMA" id="VRHTRAN"/>
<sequence>MSDKDEGTHIAGMSEASSALTSAAAAPTSAAAAPLRSSRGMGPFVHIDPHDDLSAILRVIREEDPAVWRPKAEVVDRWGVLEGGDQQETGPDWRNGKMKSWRLPKTGRRSGTSRIMQLRCTCLSWIPPSGERFKVSGGIVLNTLADKVLMPITGWVRNYHGYVFCDRREGACFVPKDSNAIDMMHVNFSYFYLMDDKKYKLGDLLTEKGARLGWTYDIGDMWRHELEVENILRGVNRACEVLEGSGRCPPKDGHGNVRYNKTLQILKNKKHPEYRKKLAECGEACNVTGRFDFTEFNLADRQRALKEALASTASTQSESKLYTSQLGGFGGNLGDLLRGRVGKGQRVVENLQGFSNGPTLTETISTRADKKDLSLCANCGKPDAQSRCGRCRVLRYCSKECQTLHWKGGGHKLACVPKG</sequence>
<dbReference type="Gene3D" id="6.10.140.2220">
    <property type="match status" value="1"/>
</dbReference>
<dbReference type="STRING" id="105231.A0A1Y1HTA5"/>
<dbReference type="Proteomes" id="UP000054558">
    <property type="component" value="Unassembled WGS sequence"/>
</dbReference>
<dbReference type="OrthoDB" id="432970at2759"/>
<gene>
    <name evidence="7" type="ORF">KFL_000690400</name>
</gene>
<dbReference type="Pfam" id="PF01753">
    <property type="entry name" value="zf-MYND"/>
    <property type="match status" value="1"/>
</dbReference>
<name>A0A1Y1HTA5_KLENI</name>
<dbReference type="EMBL" id="DF237018">
    <property type="protein sequence ID" value="GAQ81062.1"/>
    <property type="molecule type" value="Genomic_DNA"/>
</dbReference>
<dbReference type="SUPFAM" id="SSF159941">
    <property type="entry name" value="MM3350-like"/>
    <property type="match status" value="1"/>
</dbReference>
<feature type="region of interest" description="Disordered" evidence="5">
    <location>
        <begin position="83"/>
        <end position="108"/>
    </location>
</feature>
<dbReference type="PROSITE" id="PS01360">
    <property type="entry name" value="ZF_MYND_1"/>
    <property type="match status" value="1"/>
</dbReference>
<dbReference type="InterPro" id="IPR024047">
    <property type="entry name" value="MM3350-like_sf"/>
</dbReference>
<evidence type="ECO:0000256" key="2">
    <source>
        <dbReference type="ARBA" id="ARBA00022771"/>
    </source>
</evidence>
<keyword evidence="3" id="KW-0862">Zinc</keyword>